<dbReference type="InterPro" id="IPR005515">
    <property type="entry name" value="VOMI"/>
</dbReference>
<dbReference type="GeneID" id="108439008"/>
<evidence type="ECO:0008006" key="4">
    <source>
        <dbReference type="Google" id="ProtNLM"/>
    </source>
</evidence>
<dbReference type="CDD" id="cd00220">
    <property type="entry name" value="VMO-I"/>
    <property type="match status" value="1"/>
</dbReference>
<reference evidence="2" key="2">
    <citation type="submission" date="2025-08" db="UniProtKB">
        <authorList>
            <consortium name="Ensembl"/>
        </authorList>
    </citation>
    <scope>IDENTIFICATION</scope>
</reference>
<dbReference type="Proteomes" id="UP001501920">
    <property type="component" value="Chromosome 16"/>
</dbReference>
<feature type="signal peptide" evidence="1">
    <location>
        <begin position="1"/>
        <end position="22"/>
    </location>
</feature>
<dbReference type="GeneTree" id="ENSGT00390000009313"/>
<dbReference type="RefSeq" id="XP_017572663.1">
    <property type="nucleotide sequence ID" value="XM_017717174.1"/>
</dbReference>
<evidence type="ECO:0000256" key="1">
    <source>
        <dbReference type="SAM" id="SignalP"/>
    </source>
</evidence>
<dbReference type="AlphaFoldDB" id="A0A3B4CMK4"/>
<dbReference type="PANTHER" id="PTHR18841">
    <property type="entry name" value="VITELLINE MEMBRANE OUTER LAYER PROTEIN I-RELATED"/>
    <property type="match status" value="1"/>
</dbReference>
<feature type="chain" id="PRO_5017314961" description="Vitelline membrane outer layer protein 1 homolog" evidence="1">
    <location>
        <begin position="23"/>
        <end position="212"/>
    </location>
</feature>
<dbReference type="Gene3D" id="2.100.10.20">
    <property type="entry name" value="Vitelline membrane outer layer protein I (VOMI)"/>
    <property type="match status" value="1"/>
</dbReference>
<dbReference type="GO" id="GO:0005615">
    <property type="term" value="C:extracellular space"/>
    <property type="evidence" value="ECO:0007669"/>
    <property type="project" value="TreeGrafter"/>
</dbReference>
<dbReference type="SUPFAM" id="SSF51092">
    <property type="entry name" value="Vitelline membrane outer protein-I (VMO-I)"/>
    <property type="match status" value="1"/>
</dbReference>
<organism evidence="2 3">
    <name type="scientific">Pygocentrus nattereri</name>
    <name type="common">Red-bellied piranha</name>
    <dbReference type="NCBI Taxonomy" id="42514"/>
    <lineage>
        <taxon>Eukaryota</taxon>
        <taxon>Metazoa</taxon>
        <taxon>Chordata</taxon>
        <taxon>Craniata</taxon>
        <taxon>Vertebrata</taxon>
        <taxon>Euteleostomi</taxon>
        <taxon>Actinopterygii</taxon>
        <taxon>Neopterygii</taxon>
        <taxon>Teleostei</taxon>
        <taxon>Ostariophysi</taxon>
        <taxon>Characiformes</taxon>
        <taxon>Characoidei</taxon>
        <taxon>Pygocentrus</taxon>
    </lineage>
</organism>
<sequence>MNPVTNIILPLLLLSFGVRIRGQSAGDNGNRTRVADRPSVGFITVGNGQYWGTWGNREMCPLGTYATGFSLKVESNQGIFRDDTALNGIALRCTAPRTPSSSTINYSTAQSTSGSWGQWTQNRWCPTGQLVAFQLRVESYQWLSDDTAANNIRFRCSSGTVWEGDGMTWGTWGSWSPTCPGRGICGIETKVEAPQGPLDDTSLNDVRFYCCS</sequence>
<dbReference type="OrthoDB" id="6344411at2759"/>
<evidence type="ECO:0000313" key="3">
    <source>
        <dbReference type="Proteomes" id="UP001501920"/>
    </source>
</evidence>
<reference evidence="2" key="3">
    <citation type="submission" date="2025-09" db="UniProtKB">
        <authorList>
            <consortium name="Ensembl"/>
        </authorList>
    </citation>
    <scope>IDENTIFICATION</scope>
</reference>
<dbReference type="PANTHER" id="PTHR18841:SF0">
    <property type="entry name" value="VITELLINE MEMBRANE OUTER LAYER 1 HOMOLOG A-RELATED"/>
    <property type="match status" value="1"/>
</dbReference>
<dbReference type="InterPro" id="IPR036706">
    <property type="entry name" value="VOMI_sf"/>
</dbReference>
<keyword evidence="1" id="KW-0732">Signal</keyword>
<evidence type="ECO:0000313" key="2">
    <source>
        <dbReference type="Ensembl" id="ENSPNAP00000012575.1"/>
    </source>
</evidence>
<accession>A0A3B4CMK4</accession>
<proteinExistence type="predicted"/>
<dbReference type="Pfam" id="PF03762">
    <property type="entry name" value="VOMI"/>
    <property type="match status" value="1"/>
</dbReference>
<protein>
    <recommendedName>
        <fullName evidence="4">Vitelline membrane outer layer protein 1 homolog</fullName>
    </recommendedName>
</protein>
<dbReference type="Ensembl" id="ENSPNAT00000019898.2">
    <property type="protein sequence ID" value="ENSPNAP00000012575.1"/>
    <property type="gene ID" value="ENSPNAG00000018364.2"/>
</dbReference>
<dbReference type="STRING" id="42514.ENSPNAP00000012575"/>
<reference evidence="2 3" key="1">
    <citation type="submission" date="2020-10" db="EMBL/GenBank/DDBJ databases">
        <title>Pygocentrus nattereri (red-bellied piranha) genome, fPygNat1, primary haplotype.</title>
        <authorList>
            <person name="Myers G."/>
            <person name="Meyer A."/>
            <person name="Karagic N."/>
            <person name="Pippel M."/>
            <person name="Winkler S."/>
            <person name="Tracey A."/>
            <person name="Wood J."/>
            <person name="Formenti G."/>
            <person name="Howe K."/>
            <person name="Fedrigo O."/>
            <person name="Jarvis E.D."/>
        </authorList>
    </citation>
    <scope>NUCLEOTIDE SEQUENCE [LARGE SCALE GENOMIC DNA]</scope>
</reference>
<name>A0A3B4CMK4_PYGNA</name>
<keyword evidence="3" id="KW-1185">Reference proteome</keyword>
<dbReference type="OMA" id="NDMRVFC"/>